<accession>A0ABN9VX63</accession>
<keyword evidence="1" id="KW-0175">Coiled coil</keyword>
<proteinExistence type="predicted"/>
<protein>
    <recommendedName>
        <fullName evidence="4">Endonuclease/exonuclease/phosphatase domain-containing protein</fullName>
    </recommendedName>
</protein>
<reference evidence="2" key="1">
    <citation type="submission" date="2023-10" db="EMBL/GenBank/DDBJ databases">
        <authorList>
            <person name="Chen Y."/>
            <person name="Shah S."/>
            <person name="Dougan E. K."/>
            <person name="Thang M."/>
            <person name="Chan C."/>
        </authorList>
    </citation>
    <scope>NUCLEOTIDE SEQUENCE [LARGE SCALE GENOMIC DNA]</scope>
</reference>
<keyword evidence="3" id="KW-1185">Reference proteome</keyword>
<dbReference type="Proteomes" id="UP001189429">
    <property type="component" value="Unassembled WGS sequence"/>
</dbReference>
<dbReference type="InterPro" id="IPR036691">
    <property type="entry name" value="Endo/exonu/phosph_ase_sf"/>
</dbReference>
<evidence type="ECO:0000256" key="1">
    <source>
        <dbReference type="SAM" id="Coils"/>
    </source>
</evidence>
<dbReference type="EMBL" id="CAUYUJ010017815">
    <property type="protein sequence ID" value="CAK0878117.1"/>
    <property type="molecule type" value="Genomic_DNA"/>
</dbReference>
<dbReference type="SUPFAM" id="SSF56219">
    <property type="entry name" value="DNase I-like"/>
    <property type="match status" value="1"/>
</dbReference>
<gene>
    <name evidence="2" type="ORF">PCOR1329_LOCUS61987</name>
</gene>
<evidence type="ECO:0000313" key="2">
    <source>
        <dbReference type="EMBL" id="CAK0878117.1"/>
    </source>
</evidence>
<feature type="non-terminal residue" evidence="2">
    <location>
        <position position="478"/>
    </location>
</feature>
<evidence type="ECO:0000313" key="3">
    <source>
        <dbReference type="Proteomes" id="UP001189429"/>
    </source>
</evidence>
<feature type="coiled-coil region" evidence="1">
    <location>
        <begin position="60"/>
        <end position="108"/>
    </location>
</feature>
<organism evidence="2 3">
    <name type="scientific">Prorocentrum cordatum</name>
    <dbReference type="NCBI Taxonomy" id="2364126"/>
    <lineage>
        <taxon>Eukaryota</taxon>
        <taxon>Sar</taxon>
        <taxon>Alveolata</taxon>
        <taxon>Dinophyceae</taxon>
        <taxon>Prorocentrales</taxon>
        <taxon>Prorocentraceae</taxon>
        <taxon>Prorocentrum</taxon>
    </lineage>
</organism>
<sequence>MAQQQPRQAAAPPQQPNWQGLAALQKLGYADEHPLIQAARQELATLEAEERRAQPPEQLLVSLQKRVEVARARASQLADDLGEATARVDDLRKQQGVADMEVKNLEAEVQAAQRAVAASAAGSSGVDLAALASTLVGLQATLASAPARVVSGQGITVLEAIGQQVLRLPPLPLEQEARQTPCQLPQLPRPPLPRRCLLVLPTRFALAGEPPLQPGKSQVRPTWKARHRGRRGSARVKASFVTYNGSSWASCREFLTYCDLGIQVVAAQELRIDGGLVLLSCYFEVGRWNDVNAMRLYDIATALRGWNRPFLAAGDFNCDPKHLLEYGFLDFIPAAVVARPPDPTRHHPVGTCRSAKGAYSTIDYWLASLSIAGSMAKPHPVEGWPASPHFPMLTSLDARAKAVKFLVLRAPKAFPKAAPTEDITPVLAAGTRDLIEDDVARGRAASPAQAQARLDRLYAEFVNVVEEELLVRYGIPVS</sequence>
<evidence type="ECO:0008006" key="4">
    <source>
        <dbReference type="Google" id="ProtNLM"/>
    </source>
</evidence>
<dbReference type="Gene3D" id="3.60.10.10">
    <property type="entry name" value="Endonuclease/exonuclease/phosphatase"/>
    <property type="match status" value="1"/>
</dbReference>
<comment type="caution">
    <text evidence="2">The sequence shown here is derived from an EMBL/GenBank/DDBJ whole genome shotgun (WGS) entry which is preliminary data.</text>
</comment>
<name>A0ABN9VX63_9DINO</name>